<keyword evidence="4" id="KW-1185">Reference proteome</keyword>
<gene>
    <name evidence="3" type="ORF">EK386_14985</name>
</gene>
<protein>
    <submittedName>
        <fullName evidence="3">S-layer homology domain-containing protein</fullName>
    </submittedName>
</protein>
<dbReference type="PANTHER" id="PTHR43308:SF5">
    <property type="entry name" value="S-LAYER PROTEIN _ PEPTIDOGLYCAN ENDO-BETA-N-ACETYLGLUCOSAMINIDASE"/>
    <property type="match status" value="1"/>
</dbReference>
<name>A0A3S0RUE7_9BACI</name>
<dbReference type="Proteomes" id="UP000287910">
    <property type="component" value="Unassembled WGS sequence"/>
</dbReference>
<evidence type="ECO:0000313" key="4">
    <source>
        <dbReference type="Proteomes" id="UP000287910"/>
    </source>
</evidence>
<dbReference type="PANTHER" id="PTHR43308">
    <property type="entry name" value="OUTER MEMBRANE PROTEIN ALPHA-RELATED"/>
    <property type="match status" value="1"/>
</dbReference>
<dbReference type="InterPro" id="IPR051465">
    <property type="entry name" value="Cell_Envelope_Struct_Comp"/>
</dbReference>
<proteinExistence type="predicted"/>
<dbReference type="InterPro" id="IPR001119">
    <property type="entry name" value="SLH_dom"/>
</dbReference>
<accession>A0A3S0RUE7</accession>
<comment type="caution">
    <text evidence="3">The sequence shown here is derived from an EMBL/GenBank/DDBJ whole genome shotgun (WGS) entry which is preliminary data.</text>
</comment>
<feature type="domain" description="SLH" evidence="2">
    <location>
        <begin position="103"/>
        <end position="157"/>
    </location>
</feature>
<feature type="domain" description="SLH" evidence="2">
    <location>
        <begin position="39"/>
        <end position="102"/>
    </location>
</feature>
<evidence type="ECO:0000256" key="1">
    <source>
        <dbReference type="ARBA" id="ARBA00022729"/>
    </source>
</evidence>
<sequence length="560" mass="62678">MLQLMRFNILIGGSHMKLAKLFPSLVAFLLIFALSVPKVDAAFKDVRDTYWASDIINEFVEAGIISGYEDETFRPGNTVTREQAAIIISRALKLDTTNVKPVNYSDIKESDNAYKAIATVTNAGIMIGVDGKFEPKQPITRVQLATILTKSFDLKGNGTSLFKDVPKNHSAYNTIDALYANKIALGYTNGAFKPEKPTTRAEFIAFLDRALNLKEQNTTEPETETENESESVADLLKEVYANEQNLSSYEFNGKMNLGILFPESAVTTPEDKALFDMLKDINVEISGAYQKDPMHFEANIDVTIKGDVQTTFTIPMVMTEDKIWVKLPNSPLLPLPQEFQGKFIELNLQQLTQMAGQPSSALDMNLQTKLGMDIINLFVDLLGNDFYKEVALDSVVVPTGVEGDKVIKFEVTNETLKPFVNVVFNELLPQMFELIAQNPEYVKALGFTPEDIALTKDLFSSEEFNLDEVVSEINKFLTINQFDEHIVITQDNYIGYDVVNVDITMTMEGETLGLKLFFDQSKSKVNEQIKFPIGIPSGDNVIPFEKLMEMEQQALNTESK</sequence>
<keyword evidence="1" id="KW-0732">Signal</keyword>
<dbReference type="EMBL" id="RYYR01000024">
    <property type="protein sequence ID" value="RUL49592.1"/>
    <property type="molecule type" value="Genomic_DNA"/>
</dbReference>
<dbReference type="Pfam" id="PF00395">
    <property type="entry name" value="SLH"/>
    <property type="match status" value="3"/>
</dbReference>
<evidence type="ECO:0000259" key="2">
    <source>
        <dbReference type="PROSITE" id="PS51272"/>
    </source>
</evidence>
<feature type="domain" description="SLH" evidence="2">
    <location>
        <begin position="158"/>
        <end position="221"/>
    </location>
</feature>
<dbReference type="AlphaFoldDB" id="A0A3S0RUE7"/>
<dbReference type="PROSITE" id="PS51272">
    <property type="entry name" value="SLH"/>
    <property type="match status" value="3"/>
</dbReference>
<evidence type="ECO:0000313" key="3">
    <source>
        <dbReference type="EMBL" id="RUL49592.1"/>
    </source>
</evidence>
<reference evidence="3 4" key="1">
    <citation type="submission" date="2018-12" db="EMBL/GenBank/DDBJ databases">
        <title>Lysinibacillus antri sp. nov., isolated from a cave soil.</title>
        <authorList>
            <person name="Narsing Rao M.P."/>
            <person name="Zhang H."/>
            <person name="Dong Z.-Y."/>
            <person name="Niu X.-K."/>
            <person name="Zhang K."/>
            <person name="Fang B.-Z."/>
            <person name="Kang Y.-Q."/>
            <person name="Xiao M."/>
            <person name="Li W.-J."/>
        </authorList>
    </citation>
    <scope>NUCLEOTIDE SEQUENCE [LARGE SCALE GENOMIC DNA]</scope>
    <source>
        <strain evidence="3 4">SYSU K30002</strain>
    </source>
</reference>
<organism evidence="3 4">
    <name type="scientific">Lysinibacillus antri</name>
    <dbReference type="NCBI Taxonomy" id="2498145"/>
    <lineage>
        <taxon>Bacteria</taxon>
        <taxon>Bacillati</taxon>
        <taxon>Bacillota</taxon>
        <taxon>Bacilli</taxon>
        <taxon>Bacillales</taxon>
        <taxon>Bacillaceae</taxon>
        <taxon>Lysinibacillus</taxon>
    </lineage>
</organism>